<gene>
    <name evidence="3" type="ORF">ESZ50_02900</name>
</gene>
<dbReference type="Gene3D" id="2.30.29.50">
    <property type="entry name" value="Bacterial Pleckstrin homology domain"/>
    <property type="match status" value="1"/>
</dbReference>
<evidence type="ECO:0000313" key="4">
    <source>
        <dbReference type="Proteomes" id="UP000371977"/>
    </source>
</evidence>
<dbReference type="Pfam" id="PF09851">
    <property type="entry name" value="SHOCT"/>
    <property type="match status" value="1"/>
</dbReference>
<proteinExistence type="predicted"/>
<dbReference type="Proteomes" id="UP000371977">
    <property type="component" value="Unassembled WGS sequence"/>
</dbReference>
<accession>A0A6C2C8U6</accession>
<reference evidence="3 4" key="1">
    <citation type="submission" date="2019-01" db="EMBL/GenBank/DDBJ databases">
        <title>Weissella sp. nov., a novel lactic acid bacterium isolated from animal feces.</title>
        <authorList>
            <person name="Wang L.-T."/>
        </authorList>
    </citation>
    <scope>NUCLEOTIDE SEQUENCE [LARGE SCALE GENOMIC DNA]</scope>
    <source>
        <strain evidence="3 4">8H-2</strain>
    </source>
</reference>
<evidence type="ECO:0000259" key="1">
    <source>
        <dbReference type="Pfam" id="PF09851"/>
    </source>
</evidence>
<evidence type="ECO:0008006" key="5">
    <source>
        <dbReference type="Google" id="ProtNLM"/>
    </source>
</evidence>
<comment type="caution">
    <text evidence="3">The sequence shown here is derived from an EMBL/GenBank/DDBJ whole genome shotgun (WGS) entry which is preliminary data.</text>
</comment>
<feature type="domain" description="YokE-like PH" evidence="2">
    <location>
        <begin position="41"/>
        <end position="131"/>
    </location>
</feature>
<name>A0A6C2C8U6_9LACO</name>
<protein>
    <recommendedName>
        <fullName evidence="5">YokE-like PH domain-containing protein</fullName>
    </recommendedName>
</protein>
<dbReference type="AlphaFoldDB" id="A0A6C2C8U6"/>
<dbReference type="InterPro" id="IPR018649">
    <property type="entry name" value="SHOCT"/>
</dbReference>
<dbReference type="RefSeq" id="WP_148622108.1">
    <property type="nucleotide sequence ID" value="NZ_SDGZ01000010.1"/>
</dbReference>
<dbReference type="Pfam" id="PF14470">
    <property type="entry name" value="bPH_3"/>
    <property type="match status" value="1"/>
</dbReference>
<dbReference type="OrthoDB" id="2307739at2"/>
<evidence type="ECO:0000259" key="2">
    <source>
        <dbReference type="Pfam" id="PF14470"/>
    </source>
</evidence>
<dbReference type="InterPro" id="IPR037063">
    <property type="entry name" value="PHb_sf"/>
</dbReference>
<sequence length="184" mass="20052">MAKQSTENVERLREIENQMDRAGVSDLFGTKKEVKALPTILDVEETIIYATSGIVGTGTVLVVVTDKRLLFVDRGLIYGTNFREIPFSKINAVNYSTRLLLADISIDNGANTTKIDNVNKKTAPIFVDKLKGAIASFQDNANSPVNASSSNSLADELTKLSGLKDAGILTEDEFNQQKAKLLNN</sequence>
<dbReference type="EMBL" id="SDGZ01000010">
    <property type="protein sequence ID" value="TYC50026.1"/>
    <property type="molecule type" value="Genomic_DNA"/>
</dbReference>
<feature type="domain" description="SHOCT" evidence="1">
    <location>
        <begin position="155"/>
        <end position="182"/>
    </location>
</feature>
<dbReference type="InterPro" id="IPR039519">
    <property type="entry name" value="YokE-like_PH"/>
</dbReference>
<evidence type="ECO:0000313" key="3">
    <source>
        <dbReference type="EMBL" id="TYC50026.1"/>
    </source>
</evidence>
<organism evidence="3 4">
    <name type="scientific">Weissella muntiaci</name>
    <dbReference type="NCBI Taxonomy" id="2508881"/>
    <lineage>
        <taxon>Bacteria</taxon>
        <taxon>Bacillati</taxon>
        <taxon>Bacillota</taxon>
        <taxon>Bacilli</taxon>
        <taxon>Lactobacillales</taxon>
        <taxon>Lactobacillaceae</taxon>
        <taxon>Weissella</taxon>
    </lineage>
</organism>
<keyword evidence="4" id="KW-1185">Reference proteome</keyword>